<evidence type="ECO:0000313" key="4">
    <source>
        <dbReference type="Proteomes" id="UP001501532"/>
    </source>
</evidence>
<protein>
    <recommendedName>
        <fullName evidence="5">Serine/threonine protein kinase</fullName>
    </recommendedName>
</protein>
<proteinExistence type="predicted"/>
<reference evidence="4" key="1">
    <citation type="journal article" date="2019" name="Int. J. Syst. Evol. Microbiol.">
        <title>The Global Catalogue of Microorganisms (GCM) 10K type strain sequencing project: providing services to taxonomists for standard genome sequencing and annotation.</title>
        <authorList>
            <consortium name="The Broad Institute Genomics Platform"/>
            <consortium name="The Broad Institute Genome Sequencing Center for Infectious Disease"/>
            <person name="Wu L."/>
            <person name="Ma J."/>
        </authorList>
    </citation>
    <scope>NUCLEOTIDE SEQUENCE [LARGE SCALE GENOMIC DNA]</scope>
    <source>
        <strain evidence="4">JCM 9091</strain>
    </source>
</reference>
<dbReference type="RefSeq" id="WP_234515192.1">
    <property type="nucleotide sequence ID" value="NZ_BAAAUF010000022.1"/>
</dbReference>
<keyword evidence="2" id="KW-0812">Transmembrane</keyword>
<comment type="caution">
    <text evidence="3">The sequence shown here is derived from an EMBL/GenBank/DDBJ whole genome shotgun (WGS) entry which is preliminary data.</text>
</comment>
<feature type="transmembrane region" description="Helical" evidence="2">
    <location>
        <begin position="14"/>
        <end position="34"/>
    </location>
</feature>
<evidence type="ECO:0000256" key="1">
    <source>
        <dbReference type="SAM" id="MobiDB-lite"/>
    </source>
</evidence>
<gene>
    <name evidence="3" type="ORF">GCM10010448_31740</name>
</gene>
<keyword evidence="2" id="KW-0472">Membrane</keyword>
<organism evidence="3 4">
    <name type="scientific">Streptomyces glomeratus</name>
    <dbReference type="NCBI Taxonomy" id="284452"/>
    <lineage>
        <taxon>Bacteria</taxon>
        <taxon>Bacillati</taxon>
        <taxon>Actinomycetota</taxon>
        <taxon>Actinomycetes</taxon>
        <taxon>Kitasatosporales</taxon>
        <taxon>Streptomycetaceae</taxon>
        <taxon>Streptomyces</taxon>
    </lineage>
</organism>
<accession>A0ABP6LJM3</accession>
<keyword evidence="2" id="KW-1133">Transmembrane helix</keyword>
<feature type="region of interest" description="Disordered" evidence="1">
    <location>
        <begin position="37"/>
        <end position="61"/>
    </location>
</feature>
<evidence type="ECO:0008006" key="5">
    <source>
        <dbReference type="Google" id="ProtNLM"/>
    </source>
</evidence>
<dbReference type="Proteomes" id="UP001501532">
    <property type="component" value="Unassembled WGS sequence"/>
</dbReference>
<dbReference type="EMBL" id="BAAAUF010000022">
    <property type="protein sequence ID" value="GAA3046498.1"/>
    <property type="molecule type" value="Genomic_DNA"/>
</dbReference>
<evidence type="ECO:0000313" key="3">
    <source>
        <dbReference type="EMBL" id="GAA3046498.1"/>
    </source>
</evidence>
<keyword evidence="4" id="KW-1185">Reference proteome</keyword>
<evidence type="ECO:0000256" key="2">
    <source>
        <dbReference type="SAM" id="Phobius"/>
    </source>
</evidence>
<sequence>MPPDPPSGRPRRPALFLVLSVIVALGIIALVLMVHSGDGSPKEKPSPGSTSRSAAPSLGIPTAFPTALPSRLPSGLPTTLPSGFPSALPSGFPTAVPSGIESLFADVAATP</sequence>
<name>A0ABP6LJM3_9ACTN</name>